<dbReference type="PANTHER" id="PTHR30572:SF18">
    <property type="entry name" value="ABC-TYPE MACROLIDE FAMILY EXPORT SYSTEM PERMEASE COMPONENT 2"/>
    <property type="match status" value="1"/>
</dbReference>
<feature type="transmembrane region" description="Helical" evidence="6">
    <location>
        <begin position="430"/>
        <end position="449"/>
    </location>
</feature>
<evidence type="ECO:0000259" key="8">
    <source>
        <dbReference type="Pfam" id="PF12704"/>
    </source>
</evidence>
<dbReference type="GO" id="GO:0005886">
    <property type="term" value="C:plasma membrane"/>
    <property type="evidence" value="ECO:0007669"/>
    <property type="project" value="UniProtKB-SubCell"/>
</dbReference>
<evidence type="ECO:0008006" key="11">
    <source>
        <dbReference type="Google" id="ProtNLM"/>
    </source>
</evidence>
<feature type="domain" description="ABC3 transporter permease C-terminal" evidence="7">
    <location>
        <begin position="680"/>
        <end position="790"/>
    </location>
</feature>
<evidence type="ECO:0000256" key="2">
    <source>
        <dbReference type="ARBA" id="ARBA00022475"/>
    </source>
</evidence>
<evidence type="ECO:0000256" key="5">
    <source>
        <dbReference type="ARBA" id="ARBA00023136"/>
    </source>
</evidence>
<protein>
    <recommendedName>
        <fullName evidence="11">ABC transporter permease</fullName>
    </recommendedName>
</protein>
<name>A0A0S7XXV5_UNCSA</name>
<sequence length="800" mass="90615">MFKNYLKIAFRNFLSQKVYSFITISGLAIGITCCLLILFYVKHELSYDKFYPNADKIYRVAYKATRAQGTSLVACTPTPVAPALKEEYPEIEHITRIYFDDEVLFEYGDKRIYEYNNVIYADPGFFNVFPFQVLKGDPFHLLDSPDSMVLTASMAQKYFGDDEPVGKVFRVNNQYSFRITGVIKDVPVNSHYHFGFVISFLAKNEKNFGTWLNLWTGYTNLYTYAVLPKNLNIEEFTGKAEDIITRHSGKRPGITRKIFFQPLTSIYLHSHLEDEISSNSVSNLIILSTIAFLILVIACINYMNLATAQSAKRAKEVGMRKVLGAERFQLIRQFMGESIILTLVAMFLSLALVEAFLPAFSSLVGKPVDFVYKDNLFFLAGFFSIAIFIGAISSIYPGVFLSRHQPIKTLKGLTESIKGSIGQLFFKKTLVVIQFSVSILLIVCTIVIIQQLRYMKNSDLGFEKEQTVVVPILSESGKKQYEAIKRELMDYPDVIGTSACLKTPIGSYTIITRAFPEGRSTEESYYIEHNFVDYDFLDNFNIEMVAGRKFSKEYSTDLKEAFIINEAAVRKWGLSSPEEALGKRLRSGIGIEGTVIGVTKDYHIWSFHKEIAPLVLICDPEYFVTMAVKVKPDNISQTLASIEKTITKFIPEYPFAYTFLDEDINERYQGEEQAARIIRTFSIIAIFIACLGLFGLAAFSAEKRTKEIGIRKVLGATTSNLIFHLSTEFTKWVLLANIIAWPVAYYAMNRWLQSFAYRINIGILGFILAAGLAFVIALFTVSYQAIKAALANPVESLRYE</sequence>
<feature type="transmembrane region" description="Helical" evidence="6">
    <location>
        <begin position="284"/>
        <end position="305"/>
    </location>
</feature>
<keyword evidence="2" id="KW-1003">Cell membrane</keyword>
<keyword evidence="5 6" id="KW-0472">Membrane</keyword>
<comment type="caution">
    <text evidence="9">The sequence shown here is derived from an EMBL/GenBank/DDBJ whole genome shotgun (WGS) entry which is preliminary data.</text>
</comment>
<evidence type="ECO:0000259" key="7">
    <source>
        <dbReference type="Pfam" id="PF02687"/>
    </source>
</evidence>
<evidence type="ECO:0000313" key="9">
    <source>
        <dbReference type="EMBL" id="KPJ67345.1"/>
    </source>
</evidence>
<dbReference type="InterPro" id="IPR050250">
    <property type="entry name" value="Macrolide_Exporter_MacB"/>
</dbReference>
<feature type="domain" description="ABC3 transporter permease C-terminal" evidence="7">
    <location>
        <begin position="289"/>
        <end position="405"/>
    </location>
</feature>
<dbReference type="EMBL" id="LIZX01000063">
    <property type="protein sequence ID" value="KPJ67345.1"/>
    <property type="molecule type" value="Genomic_DNA"/>
</dbReference>
<evidence type="ECO:0000256" key="1">
    <source>
        <dbReference type="ARBA" id="ARBA00004651"/>
    </source>
</evidence>
<dbReference type="PANTHER" id="PTHR30572">
    <property type="entry name" value="MEMBRANE COMPONENT OF TRANSPORTER-RELATED"/>
    <property type="match status" value="1"/>
</dbReference>
<dbReference type="GO" id="GO:0022857">
    <property type="term" value="F:transmembrane transporter activity"/>
    <property type="evidence" value="ECO:0007669"/>
    <property type="project" value="TreeGrafter"/>
</dbReference>
<evidence type="ECO:0000256" key="4">
    <source>
        <dbReference type="ARBA" id="ARBA00022989"/>
    </source>
</evidence>
<dbReference type="PATRIC" id="fig|1703775.3.peg.2864"/>
<reference evidence="9 10" key="1">
    <citation type="journal article" date="2015" name="Microbiome">
        <title>Genomic resolution of linkages in carbon, nitrogen, and sulfur cycling among widespread estuary sediment bacteria.</title>
        <authorList>
            <person name="Baker B.J."/>
            <person name="Lazar C.S."/>
            <person name="Teske A.P."/>
            <person name="Dick G.J."/>
        </authorList>
    </citation>
    <scope>NUCLEOTIDE SEQUENCE [LARGE SCALE GENOMIC DNA]</scope>
    <source>
        <strain evidence="9">DG_54_3</strain>
    </source>
</reference>
<keyword evidence="4 6" id="KW-1133">Transmembrane helix</keyword>
<feature type="transmembrane region" description="Helical" evidence="6">
    <location>
        <begin position="729"/>
        <end position="747"/>
    </location>
</feature>
<evidence type="ECO:0000313" key="10">
    <source>
        <dbReference type="Proteomes" id="UP000051861"/>
    </source>
</evidence>
<dbReference type="Pfam" id="PF12704">
    <property type="entry name" value="MacB_PCD"/>
    <property type="match status" value="1"/>
</dbReference>
<gene>
    <name evidence="9" type="ORF">AMJ44_07290</name>
</gene>
<organism evidence="9 10">
    <name type="scientific">candidate division WOR-1 bacterium DG_54_3</name>
    <dbReference type="NCBI Taxonomy" id="1703775"/>
    <lineage>
        <taxon>Bacteria</taxon>
        <taxon>Bacillati</taxon>
        <taxon>Saganbacteria</taxon>
    </lineage>
</organism>
<feature type="domain" description="MacB-like periplasmic core" evidence="8">
    <location>
        <begin position="20"/>
        <end position="199"/>
    </location>
</feature>
<dbReference type="AlphaFoldDB" id="A0A0S7XXV5"/>
<comment type="subcellular location">
    <subcellularLocation>
        <location evidence="1">Cell membrane</location>
        <topology evidence="1">Multi-pass membrane protein</topology>
    </subcellularLocation>
</comment>
<evidence type="ECO:0000256" key="6">
    <source>
        <dbReference type="SAM" id="Phobius"/>
    </source>
</evidence>
<dbReference type="InterPro" id="IPR003838">
    <property type="entry name" value="ABC3_permease_C"/>
</dbReference>
<proteinExistence type="predicted"/>
<feature type="transmembrane region" description="Helical" evidence="6">
    <location>
        <begin position="681"/>
        <end position="701"/>
    </location>
</feature>
<keyword evidence="3 6" id="KW-0812">Transmembrane</keyword>
<feature type="transmembrane region" description="Helical" evidence="6">
    <location>
        <begin position="376"/>
        <end position="401"/>
    </location>
</feature>
<dbReference type="Pfam" id="PF02687">
    <property type="entry name" value="FtsX"/>
    <property type="match status" value="2"/>
</dbReference>
<evidence type="ECO:0000256" key="3">
    <source>
        <dbReference type="ARBA" id="ARBA00022692"/>
    </source>
</evidence>
<feature type="transmembrane region" description="Helical" evidence="6">
    <location>
        <begin position="759"/>
        <end position="781"/>
    </location>
</feature>
<feature type="transmembrane region" description="Helical" evidence="6">
    <location>
        <begin position="339"/>
        <end position="364"/>
    </location>
</feature>
<feature type="transmembrane region" description="Helical" evidence="6">
    <location>
        <begin position="21"/>
        <end position="41"/>
    </location>
</feature>
<dbReference type="Proteomes" id="UP000051861">
    <property type="component" value="Unassembled WGS sequence"/>
</dbReference>
<accession>A0A0S7XXV5</accession>
<dbReference type="InterPro" id="IPR025857">
    <property type="entry name" value="MacB_PCD"/>
</dbReference>